<gene>
    <name evidence="17" type="ORF">FNF31_00887</name>
</gene>
<evidence type="ECO:0000256" key="4">
    <source>
        <dbReference type="ARBA" id="ARBA00022692"/>
    </source>
</evidence>
<feature type="compositionally biased region" description="Low complexity" evidence="12">
    <location>
        <begin position="2222"/>
        <end position="2240"/>
    </location>
</feature>
<feature type="compositionally biased region" description="Polar residues" evidence="12">
    <location>
        <begin position="1137"/>
        <end position="1151"/>
    </location>
</feature>
<dbReference type="PANTHER" id="PTHR10027">
    <property type="entry name" value="CALCIUM-ACTIVATED POTASSIUM CHANNEL ALPHA CHAIN"/>
    <property type="match status" value="1"/>
</dbReference>
<feature type="domain" description="Calcium-activated potassium channel BK alpha subunit" evidence="15">
    <location>
        <begin position="533"/>
        <end position="587"/>
    </location>
</feature>
<keyword evidence="7 13" id="KW-1133">Transmembrane helix</keyword>
<dbReference type="EMBL" id="VLTM01000005">
    <property type="protein sequence ID" value="KAA0167448.1"/>
    <property type="molecule type" value="Genomic_DNA"/>
</dbReference>
<feature type="compositionally biased region" description="Low complexity" evidence="12">
    <location>
        <begin position="798"/>
        <end position="813"/>
    </location>
</feature>
<feature type="compositionally biased region" description="Basic and acidic residues" evidence="12">
    <location>
        <begin position="1734"/>
        <end position="1744"/>
    </location>
</feature>
<feature type="domain" description="Ion transport" evidence="14">
    <location>
        <begin position="49"/>
        <end position="274"/>
    </location>
</feature>
<feature type="transmembrane region" description="Helical" evidence="13">
    <location>
        <begin position="235"/>
        <end position="254"/>
    </location>
</feature>
<feature type="region of interest" description="Disordered" evidence="12">
    <location>
        <begin position="2904"/>
        <end position="2965"/>
    </location>
</feature>
<dbReference type="Pfam" id="PF00520">
    <property type="entry name" value="Ion_trans"/>
    <property type="match status" value="1"/>
</dbReference>
<name>A0A5A8DQ95_CAFRO</name>
<dbReference type="PRINTS" id="PR00169">
    <property type="entry name" value="KCHANNEL"/>
</dbReference>
<dbReference type="GO" id="GO:0005267">
    <property type="term" value="F:potassium channel activity"/>
    <property type="evidence" value="ECO:0007669"/>
    <property type="project" value="UniProtKB-KW"/>
</dbReference>
<evidence type="ECO:0000256" key="7">
    <source>
        <dbReference type="ARBA" id="ARBA00022989"/>
    </source>
</evidence>
<feature type="compositionally biased region" description="Low complexity" evidence="12">
    <location>
        <begin position="2525"/>
        <end position="2541"/>
    </location>
</feature>
<protein>
    <recommendedName>
        <fullName evidence="11">BK channel</fullName>
    </recommendedName>
</protein>
<feature type="compositionally biased region" description="Low complexity" evidence="12">
    <location>
        <begin position="2780"/>
        <end position="2791"/>
    </location>
</feature>
<dbReference type="InterPro" id="IPR047871">
    <property type="entry name" value="K_chnl_Slo-like"/>
</dbReference>
<feature type="transmembrane region" description="Helical" evidence="13">
    <location>
        <begin position="39"/>
        <end position="60"/>
    </location>
</feature>
<evidence type="ECO:0000256" key="9">
    <source>
        <dbReference type="ARBA" id="ARBA00023136"/>
    </source>
</evidence>
<feature type="region of interest" description="Disordered" evidence="12">
    <location>
        <begin position="1779"/>
        <end position="1799"/>
    </location>
</feature>
<dbReference type="InterPro" id="IPR003148">
    <property type="entry name" value="RCK_N"/>
</dbReference>
<evidence type="ECO:0000256" key="2">
    <source>
        <dbReference type="ARBA" id="ARBA00022448"/>
    </source>
</evidence>
<feature type="domain" description="Calcium-activated potassium channel BK alpha subunit" evidence="15">
    <location>
        <begin position="443"/>
        <end position="480"/>
    </location>
</feature>
<comment type="subcellular location">
    <subcellularLocation>
        <location evidence="1">Membrane</location>
        <topology evidence="1">Multi-pass membrane protein</topology>
    </subcellularLocation>
</comment>
<feature type="region of interest" description="Disordered" evidence="12">
    <location>
        <begin position="1734"/>
        <end position="1760"/>
    </location>
</feature>
<feature type="compositionally biased region" description="Low complexity" evidence="12">
    <location>
        <begin position="981"/>
        <end position="990"/>
    </location>
</feature>
<dbReference type="Gene3D" id="3.40.50.720">
    <property type="entry name" value="NAD(P)-binding Rossmann-like Domain"/>
    <property type="match status" value="2"/>
</dbReference>
<dbReference type="Pfam" id="PF03493">
    <property type="entry name" value="BK_channel_a"/>
    <property type="match status" value="2"/>
</dbReference>
<dbReference type="Pfam" id="PF22614">
    <property type="entry name" value="Slo-like_RCK"/>
    <property type="match status" value="2"/>
</dbReference>
<organism evidence="17 18">
    <name type="scientific">Cafeteria roenbergensis</name>
    <name type="common">Marine flagellate</name>
    <dbReference type="NCBI Taxonomy" id="33653"/>
    <lineage>
        <taxon>Eukaryota</taxon>
        <taxon>Sar</taxon>
        <taxon>Stramenopiles</taxon>
        <taxon>Bigyra</taxon>
        <taxon>Opalozoa</taxon>
        <taxon>Bicosoecida</taxon>
        <taxon>Cafeteriaceae</taxon>
        <taxon>Cafeteria</taxon>
    </lineage>
</organism>
<evidence type="ECO:0000256" key="3">
    <source>
        <dbReference type="ARBA" id="ARBA00022538"/>
    </source>
</evidence>
<reference evidence="17 18" key="1">
    <citation type="submission" date="2019-07" db="EMBL/GenBank/DDBJ databases">
        <title>Genomes of Cafeteria roenbergensis.</title>
        <authorList>
            <person name="Fischer M.G."/>
            <person name="Hackl T."/>
            <person name="Roman M."/>
        </authorList>
    </citation>
    <scope>NUCLEOTIDE SEQUENCE [LARGE SCALE GENOMIC DNA]</scope>
    <source>
        <strain evidence="17 18">Cflag</strain>
    </source>
</reference>
<sequence>MLREQVQKTVASDSGRVASQQCTTRARQWCQAMLRDPGVAFGLDLLQGVLAVASCIIYVIEVNLEATQPELPVWLPGVEVFFATCFLLDYLLRLFAAQDRAEFAMRSSSIIDVITVLPVLSPILNLPTSVAFVRVLRALRISRVLRLFRSVDGSGGIGDRETFADVERSIRKQVVSLVLTIASFLFVAAGICHVVEQVQPGSFSRPNIDDSDCPFERTEDAVPSYLWPSHCRFSLLDAFYLAVVTASTIGFGDIAPTTDTARIVILVIIAVLFIIIPRETTKLTELLARSTPYAKPLTRSPDGHVVVCGDVSLPAAVRFLAEFYHEDHGAVARKKVAIMRSTEPSAEWVGLLHSPRYESVVQYVLGSPLVREDLDRVAAKEADAIFVLTSAESGRNAGVAFEADAMALLTVRSVRDVSPSVPVILQLLRQDSMDRNVWANADLVVCRQSLKMSVLAMSTLFPGVSTLLANLVSSFSDREAERFIAGAAADYRPGQPVDDETESFVEERGFGPSAPRWANWSPDEKMAGLVAARHEARIRAKAWRVEYAHSMGQEVYSVPISPLFVRRSFEEVAVAVHRSYGCVLFAVETQRQNHHPRWARATRGSMARRQQRRYDKTVKRSESAPKTTPSTAARRAEAAEAAGARAEGAMRAATPTTPRGKGAGSPAVVGGGQDGTGQGVRPRSSMRQATTPRRVSVHDAAQSLTGSSGGLRGSLAAATDTAGPLGGPMAVAGSSSATSQGSDSSAAERRDGDQGSASGGEETRGHGHGQGDDEEGERRAGRWASGGAEVEEDATGERASAGSDGRAGASVDAADMRSGSAKTRGPSAGMSLTTVGRASRLPRRSMSSRDVMSGRPALLPAKSDGSPPPSSRARAESVLGATGWRGRHASGRRPARPDSPRRAVTFARGLSHTAESEAGEEDGDLAAPGPASWASHAPASRSMWNLALRKSRAASAGKGVSGPGSSAGSSVSAAARARLGGASTAASSSSFTMKKARRRIKQRDSVVGDLQSGLRGRPTASFGRSRKRSTAAQFSSLVGTFNQSPTGGGAFSSFIGPVQRGSGLSGPASPSLDARSGARDSFGARPGRSPRSPNQASWELEPERTSEDDDAEHPTSGLGSARRRSSARGQVRVQRSASDPSTSSGEQSAEGDTTPKLGRKRTFWGGPVPEQLDPMPSASAIPVKRSGAHSRRRSSTAPRERPRRDAEAAAKAAGSWGPREETPRSQQDSGHAAGAAADDRDYSDIRSELVLLMAPQHYYLRAEDRVLVLAGDVTQALKLAKHGLVPQRTWEEEMDEEEAALAGEPVSHSRPEAPPEGGHGLPEDAEDDQGPGSDLSRAAHAARGALGNLTRLKHLSPRGRIWIRNQRASKSRKGKGPRFVPSMVAAALRKLCDVALAGLDPRVQALARRGEAPGVSPAEAAEAHRAIKLLIQKPRSGSGLQAPTGDAAADLLLVLEPEEAVFLAALPDCNLPPSPLNFHRLPAAVREAVLRSALPKGTSSSAPPLVVPRDLSTPKQVPVPGWLRQAESACQGTAPARLKGHIIIGGDLSGLPDLIRPLRRATSQVVVVLAPRASLRRESSSPEARVWRMVKRVYSGLVHVDGSPLRPKDLLRAGVQRAGCVLILSSEGAAERGSSGSVQADSAGVGADGVAAAMTRDLGALYTASAVLLFSQERERELAGVLRKQRDDGLSTDHARLGGIGDGAVPGMAAVTSSAAAAMDAYDVIDKLDRGRLERSRTEQEPHAGQRPAAHGAGPIGVTVEAPPELRSASAIQRMARDMPATPVDPSTGRPGSGFTAQSAAAAARRASLLGSAPSFAIGTSGAHASFFAGRPSELSVSAAVSTLRPDLPTQMEDGQLSPPGTDFAAHGTAARQRMSLGAPTSPAGPRGAAGSDDDAIHSASLMRAASLARHGVPASSAGNATLKTKRSMGAQAIMESMSAEGLQSQVQAFASLEADSVGVAHNTADGGSHASSSTTSRRSALVGATPRVMIELADDTSIRFLSSTLQHPVVAQRRRNVRAAMLRAKAAELQLPPDDGEGRAAADDVNAEIATALEEAGMGNPSRSTTARGAGLGQGEETESSRLRPLFASGRVFLGAMLDSLATGLLFNPLLLRIVTQLLYGASAPGATSSSKGTCDPRLAAGLPVIVRADASPQLSDDIVKAPAHDESGGGWASGAMSGARSPFTPGGLSEPGGREAASIGPDPPGHIGLAHLAPAISKQPPSGVWGSPSPSAMVSSPAPKGPSPRDNKAVPERASPSPSQVMQAGLPGLRVTPPDTPRSAASSGDNTTGPEGTSSGAGFPGLHPVTPTSRAAHSSLGADSPRTPGAPLTPSASASAAASSAAAAAAAIGLKVNKWRFKQHDFLRQLAVPESFHGRRFHSLFQFLVVEHRMVPLALFRSAEALGAPAPYVVTNPRPDLRVHRQDRVFVLCGVEHVNPAPRQFRSLAESDQLGDDVTAVGPETAPPPSSQTARVRSRQPPPPPPRVKRGVRAPPATPPGAFPEIDSQLEGLGIVRIDTSLGMLGSGDSSPSSSQPAASPGQVGVRSGTATGHARVEGAPSRSGSSDSSNLGSSPEVYRGGDSPDPATRSRVSPAGAMPAAAGRTTPGLPARSLAPEGLGSGRPPVGEQASPLNASRSSDGLPPLLPGSVHRQLPSVPPARRAALSTGQAGGATVQATPFVGLSAVASGNSDTASTALSAHSPSERSVGFEDALPRVVGGGGRAAPSSHQLSSPPGTSSGFSPLGHASMKAASSTRASIAGTEGASKDATAPRKALRKVKSGATSASVGAAALPFSAEAANRSRFAVRERGLTPVGLHGGAGPEGGAGAGGTSSDAGSSSEVHSGPSRGPPSTQAARGTTAHGSGGATSPGDRSITQRGRWEARAASSVVGSSVAGSVTSFAISSVSSGDRALPSPQGDASSQPRDGGPGRGRAGSDMAGSARTSGAASEAGAAAATGTSSPVRSQRVRVVSLPSIAPLAPGSSAAQPKRE</sequence>
<keyword evidence="10" id="KW-0407">Ion channel</keyword>
<feature type="region of interest" description="Disordered" evidence="12">
    <location>
        <begin position="2685"/>
        <end position="2892"/>
    </location>
</feature>
<feature type="compositionally biased region" description="Polar residues" evidence="12">
    <location>
        <begin position="2281"/>
        <end position="2298"/>
    </location>
</feature>
<feature type="compositionally biased region" description="Low complexity" evidence="12">
    <location>
        <begin position="1061"/>
        <end position="1072"/>
    </location>
</feature>
<feature type="compositionally biased region" description="Basic and acidic residues" evidence="12">
    <location>
        <begin position="1198"/>
        <end position="1208"/>
    </location>
</feature>
<keyword evidence="4 13" id="KW-0812">Transmembrane</keyword>
<dbReference type="InterPro" id="IPR036291">
    <property type="entry name" value="NAD(P)-bd_dom_sf"/>
</dbReference>
<accession>A0A5A8DQ95</accession>
<evidence type="ECO:0000256" key="13">
    <source>
        <dbReference type="SAM" id="Phobius"/>
    </source>
</evidence>
<dbReference type="Proteomes" id="UP000325113">
    <property type="component" value="Unassembled WGS sequence"/>
</dbReference>
<feature type="compositionally biased region" description="Gly residues" evidence="12">
    <location>
        <begin position="2816"/>
        <end position="2830"/>
    </location>
</feature>
<feature type="compositionally biased region" description="Low complexity" evidence="12">
    <location>
        <begin position="730"/>
        <end position="745"/>
    </location>
</feature>
<evidence type="ECO:0000256" key="12">
    <source>
        <dbReference type="SAM" id="MobiDB-lite"/>
    </source>
</evidence>
<feature type="region of interest" description="Disordered" evidence="12">
    <location>
        <begin position="594"/>
        <end position="936"/>
    </location>
</feature>
<feature type="region of interest" description="Disordered" evidence="12">
    <location>
        <begin position="2164"/>
        <end position="2334"/>
    </location>
</feature>
<keyword evidence="9 13" id="KW-0472">Membrane</keyword>
<evidence type="ECO:0000313" key="18">
    <source>
        <dbReference type="Proteomes" id="UP000325113"/>
    </source>
</evidence>
<feature type="transmembrane region" description="Helical" evidence="13">
    <location>
        <begin position="260"/>
        <end position="276"/>
    </location>
</feature>
<feature type="compositionally biased region" description="Polar residues" evidence="12">
    <location>
        <begin position="2686"/>
        <end position="2701"/>
    </location>
</feature>
<dbReference type="SUPFAM" id="SSF51735">
    <property type="entry name" value="NAD(P)-binding Rossmann-fold domains"/>
    <property type="match status" value="1"/>
</dbReference>
<feature type="compositionally biased region" description="Gly residues" evidence="12">
    <location>
        <begin position="669"/>
        <end position="678"/>
    </location>
</feature>
<feature type="compositionally biased region" description="Basic and acidic residues" evidence="12">
    <location>
        <begin position="612"/>
        <end position="623"/>
    </location>
</feature>
<feature type="domain" description="RCK N-terminal" evidence="16">
    <location>
        <begin position="302"/>
        <end position="424"/>
    </location>
</feature>
<evidence type="ECO:0000259" key="14">
    <source>
        <dbReference type="Pfam" id="PF00520"/>
    </source>
</evidence>
<feature type="transmembrane region" description="Helical" evidence="13">
    <location>
        <begin position="72"/>
        <end position="92"/>
    </location>
</feature>
<evidence type="ECO:0000259" key="15">
    <source>
        <dbReference type="Pfam" id="PF03493"/>
    </source>
</evidence>
<feature type="compositionally biased region" description="Low complexity" evidence="12">
    <location>
        <begin position="1127"/>
        <end position="1136"/>
    </location>
</feature>
<dbReference type="InterPro" id="IPR003929">
    <property type="entry name" value="K_chnl_BK_asu"/>
</dbReference>
<keyword evidence="5" id="KW-0631">Potassium channel</keyword>
<feature type="compositionally biased region" description="Low complexity" evidence="12">
    <location>
        <begin position="639"/>
        <end position="653"/>
    </location>
</feature>
<evidence type="ECO:0000313" key="17">
    <source>
        <dbReference type="EMBL" id="KAA0167448.1"/>
    </source>
</evidence>
<feature type="compositionally biased region" description="Low complexity" evidence="12">
    <location>
        <begin position="2938"/>
        <end position="2965"/>
    </location>
</feature>
<proteinExistence type="predicted"/>
<evidence type="ECO:0000256" key="8">
    <source>
        <dbReference type="ARBA" id="ARBA00023065"/>
    </source>
</evidence>
<feature type="region of interest" description="Disordered" evidence="12">
    <location>
        <begin position="981"/>
        <end position="1029"/>
    </location>
</feature>
<feature type="compositionally biased region" description="Basic and acidic residues" evidence="12">
    <location>
        <begin position="761"/>
        <end position="780"/>
    </location>
</feature>
<evidence type="ECO:0000256" key="6">
    <source>
        <dbReference type="ARBA" id="ARBA00022958"/>
    </source>
</evidence>
<feature type="region of interest" description="Disordered" evidence="12">
    <location>
        <begin position="2521"/>
        <end position="2670"/>
    </location>
</feature>
<keyword evidence="8" id="KW-0406">Ion transport</keyword>
<dbReference type="PANTHER" id="PTHR10027:SF10">
    <property type="entry name" value="SLOWPOKE 2, ISOFORM D"/>
    <property type="match status" value="1"/>
</dbReference>
<keyword evidence="6" id="KW-0630">Potassium</keyword>
<evidence type="ECO:0000256" key="5">
    <source>
        <dbReference type="ARBA" id="ARBA00022826"/>
    </source>
</evidence>
<feature type="compositionally biased region" description="Low complexity" evidence="12">
    <location>
        <begin position="2560"/>
        <end position="2573"/>
    </location>
</feature>
<dbReference type="InterPro" id="IPR005821">
    <property type="entry name" value="Ion_trans_dom"/>
</dbReference>
<feature type="region of interest" description="Disordered" evidence="12">
    <location>
        <begin position="2455"/>
        <end position="2505"/>
    </location>
</feature>
<feature type="region of interest" description="Disordered" evidence="12">
    <location>
        <begin position="1061"/>
        <end position="1239"/>
    </location>
</feature>
<feature type="region of interest" description="Disordered" evidence="12">
    <location>
        <begin position="2054"/>
        <end position="2082"/>
    </location>
</feature>
<feature type="transmembrane region" description="Helical" evidence="13">
    <location>
        <begin position="174"/>
        <end position="195"/>
    </location>
</feature>
<keyword evidence="2" id="KW-0813">Transport</keyword>
<evidence type="ECO:0000256" key="11">
    <source>
        <dbReference type="ARBA" id="ARBA00029579"/>
    </source>
</evidence>
<dbReference type="Gene3D" id="1.10.287.70">
    <property type="match status" value="1"/>
</dbReference>
<feature type="compositionally biased region" description="Basic residues" evidence="12">
    <location>
        <begin position="885"/>
        <end position="894"/>
    </location>
</feature>
<feature type="region of interest" description="Disordered" evidence="12">
    <location>
        <begin position="1288"/>
        <end position="1336"/>
    </location>
</feature>
<feature type="compositionally biased region" description="Low complexity" evidence="12">
    <location>
        <begin position="2731"/>
        <end position="2744"/>
    </location>
</feature>
<evidence type="ECO:0000256" key="10">
    <source>
        <dbReference type="ARBA" id="ARBA00023303"/>
    </source>
</evidence>
<dbReference type="GO" id="GO:0016020">
    <property type="term" value="C:membrane"/>
    <property type="evidence" value="ECO:0007669"/>
    <property type="project" value="UniProtKB-SubCell"/>
</dbReference>
<evidence type="ECO:0000256" key="1">
    <source>
        <dbReference type="ARBA" id="ARBA00004141"/>
    </source>
</evidence>
<dbReference type="SUPFAM" id="SSF81324">
    <property type="entry name" value="Voltage-gated potassium channels"/>
    <property type="match status" value="1"/>
</dbReference>
<feature type="domain" description="RCK N-terminal" evidence="16">
    <location>
        <begin position="1538"/>
        <end position="1629"/>
    </location>
</feature>
<keyword evidence="3" id="KW-0633">Potassium transport</keyword>
<comment type="caution">
    <text evidence="17">The sequence shown here is derived from an EMBL/GenBank/DDBJ whole genome shotgun (WGS) entry which is preliminary data.</text>
</comment>
<evidence type="ECO:0000259" key="16">
    <source>
        <dbReference type="Pfam" id="PF22614"/>
    </source>
</evidence>